<comment type="caution">
    <text evidence="1">The sequence shown here is derived from an EMBL/GenBank/DDBJ whole genome shotgun (WGS) entry which is preliminary data.</text>
</comment>
<accession>A0ABW7BI84</accession>
<gene>
    <name evidence="1" type="ORF">ACGFZB_41465</name>
</gene>
<organism evidence="1 2">
    <name type="scientific">Streptomyces cinerochromogenes</name>
    <dbReference type="NCBI Taxonomy" id="66422"/>
    <lineage>
        <taxon>Bacteria</taxon>
        <taxon>Bacillati</taxon>
        <taxon>Actinomycetota</taxon>
        <taxon>Actinomycetes</taxon>
        <taxon>Kitasatosporales</taxon>
        <taxon>Streptomycetaceae</taxon>
        <taxon>Streptomyces</taxon>
    </lineage>
</organism>
<proteinExistence type="predicted"/>
<name>A0ABW7BI84_9ACTN</name>
<keyword evidence="2" id="KW-1185">Reference proteome</keyword>
<reference evidence="1 2" key="1">
    <citation type="submission" date="2024-10" db="EMBL/GenBank/DDBJ databases">
        <title>The Natural Products Discovery Center: Release of the First 8490 Sequenced Strains for Exploring Actinobacteria Biosynthetic Diversity.</title>
        <authorList>
            <person name="Kalkreuter E."/>
            <person name="Kautsar S.A."/>
            <person name="Yang D."/>
            <person name="Bader C.D."/>
            <person name="Teijaro C.N."/>
            <person name="Fluegel L."/>
            <person name="Davis C.M."/>
            <person name="Simpson J.R."/>
            <person name="Lauterbach L."/>
            <person name="Steele A.D."/>
            <person name="Gui C."/>
            <person name="Meng S."/>
            <person name="Li G."/>
            <person name="Viehrig K."/>
            <person name="Ye F."/>
            <person name="Su P."/>
            <person name="Kiefer A.F."/>
            <person name="Nichols A."/>
            <person name="Cepeda A.J."/>
            <person name="Yan W."/>
            <person name="Fan B."/>
            <person name="Jiang Y."/>
            <person name="Adhikari A."/>
            <person name="Zheng C.-J."/>
            <person name="Schuster L."/>
            <person name="Cowan T.M."/>
            <person name="Smanski M.J."/>
            <person name="Chevrette M.G."/>
            <person name="De Carvalho L.P.S."/>
            <person name="Shen B."/>
        </authorList>
    </citation>
    <scope>NUCLEOTIDE SEQUENCE [LARGE SCALE GENOMIC DNA]</scope>
    <source>
        <strain evidence="1 2">NPDC048320</strain>
    </source>
</reference>
<evidence type="ECO:0000313" key="1">
    <source>
        <dbReference type="EMBL" id="MFG3016809.1"/>
    </source>
</evidence>
<dbReference type="Proteomes" id="UP001604267">
    <property type="component" value="Unassembled WGS sequence"/>
</dbReference>
<protein>
    <submittedName>
        <fullName evidence="1">Uncharacterized protein</fullName>
    </submittedName>
</protein>
<dbReference type="RefSeq" id="WP_392825956.1">
    <property type="nucleotide sequence ID" value="NZ_JBICYV010000036.1"/>
</dbReference>
<sequence length="466" mass="50952">MPNVPVMGGAPPLYAALTDAVRLLAGVRKVSRADAPAAHSELREALAGSLRRIDPDFRLKPRIAPVRQGPAGVLAYLLYESDRLARLVRVMSEEQGAGPGEEAAWTSLVFMCHSAPELSRISRRAMPEPYQGARMTIFDQLPGASLRGLVPVALSMSRATTVKAQREVLRKAEESALLTAAEEDLAGPAADRETIEYFICRTRNKQRWAAPLWGDTEQEQDASARPHVLSAAAERDLIAELENDAARAVGLDVARLALLRSRFGAGDASLTSEDVRNLSYAAARLEQHAADTERETPQSRAAHLVNVHVSIARENSDRSATEVAVEVLGACDKARQAVDLREASEAAAKEVREALPRRKLQMMCEVDYLEHVQAQVRQALDDIPHSVRTKRNVLLDPSVSDATAETALRRLDAVFGGTCVLQQFGSGSATIRIPRPSQFGIRLRRARTCDCGRHAALRMREEEGEE</sequence>
<evidence type="ECO:0000313" key="2">
    <source>
        <dbReference type="Proteomes" id="UP001604267"/>
    </source>
</evidence>
<dbReference type="EMBL" id="JBICYV010000036">
    <property type="protein sequence ID" value="MFG3016809.1"/>
    <property type="molecule type" value="Genomic_DNA"/>
</dbReference>